<proteinExistence type="predicted"/>
<name>A0ABW3TBL2_9RHOB</name>
<keyword evidence="2" id="KW-1185">Reference proteome</keyword>
<dbReference type="RefSeq" id="WP_380789283.1">
    <property type="nucleotide sequence ID" value="NZ_JBHTKR010000002.1"/>
</dbReference>
<evidence type="ECO:0000313" key="2">
    <source>
        <dbReference type="Proteomes" id="UP001597151"/>
    </source>
</evidence>
<protein>
    <submittedName>
        <fullName evidence="1">Uncharacterized protein</fullName>
    </submittedName>
</protein>
<evidence type="ECO:0000313" key="1">
    <source>
        <dbReference type="EMBL" id="MFD1193937.1"/>
    </source>
</evidence>
<comment type="caution">
    <text evidence="1">The sequence shown here is derived from an EMBL/GenBank/DDBJ whole genome shotgun (WGS) entry which is preliminary data.</text>
</comment>
<organism evidence="1 2">
    <name type="scientific">Seohaeicola saemankumensis</name>
    <dbReference type="NCBI Taxonomy" id="481181"/>
    <lineage>
        <taxon>Bacteria</taxon>
        <taxon>Pseudomonadati</taxon>
        <taxon>Pseudomonadota</taxon>
        <taxon>Alphaproteobacteria</taxon>
        <taxon>Rhodobacterales</taxon>
        <taxon>Roseobacteraceae</taxon>
        <taxon>Seohaeicola</taxon>
    </lineage>
</organism>
<accession>A0ABW3TBL2</accession>
<dbReference type="EMBL" id="JBHTKR010000002">
    <property type="protein sequence ID" value="MFD1193937.1"/>
    <property type="molecule type" value="Genomic_DNA"/>
</dbReference>
<dbReference type="Proteomes" id="UP001597151">
    <property type="component" value="Unassembled WGS sequence"/>
</dbReference>
<gene>
    <name evidence="1" type="ORF">ACFQ3C_04580</name>
</gene>
<sequence length="160" mass="16979">MQAENGDWDQVQAKVKEFTNHPGGDVEFVVDGNSIGEVQLKAVASEAQVLEHLARYPEIEIRVTEEVAARMPGIESSGFSNDELTRDVYARLAELKGDGLFDEISEGLATSALVSTAIIAGKAARGQHLTGSQIRSFLVDAGIGATTAAVLDVLLIPLTT</sequence>
<reference evidence="2" key="1">
    <citation type="journal article" date="2019" name="Int. J. Syst. Evol. Microbiol.">
        <title>The Global Catalogue of Microorganisms (GCM) 10K type strain sequencing project: providing services to taxonomists for standard genome sequencing and annotation.</title>
        <authorList>
            <consortium name="The Broad Institute Genomics Platform"/>
            <consortium name="The Broad Institute Genome Sequencing Center for Infectious Disease"/>
            <person name="Wu L."/>
            <person name="Ma J."/>
        </authorList>
    </citation>
    <scope>NUCLEOTIDE SEQUENCE [LARGE SCALE GENOMIC DNA]</scope>
    <source>
        <strain evidence="2">CCUG 55328</strain>
    </source>
</reference>